<proteinExistence type="predicted"/>
<dbReference type="OrthoDB" id="9255596at2"/>
<organism evidence="1 2">
    <name type="scientific">Rubellimicrobium thermophilum DSM 16684</name>
    <dbReference type="NCBI Taxonomy" id="1123069"/>
    <lineage>
        <taxon>Bacteria</taxon>
        <taxon>Pseudomonadati</taxon>
        <taxon>Pseudomonadota</taxon>
        <taxon>Alphaproteobacteria</taxon>
        <taxon>Rhodobacterales</taxon>
        <taxon>Roseobacteraceae</taxon>
        <taxon>Rubellimicrobium</taxon>
    </lineage>
</organism>
<dbReference type="RefSeq" id="WP_021097707.1">
    <property type="nucleotide sequence ID" value="NZ_KE557320.1"/>
</dbReference>
<dbReference type="Proteomes" id="UP000015346">
    <property type="component" value="Unassembled WGS sequence"/>
</dbReference>
<dbReference type="HOGENOM" id="CLU_1057205_0_0_5"/>
<comment type="caution">
    <text evidence="1">The sequence shown here is derived from an EMBL/GenBank/DDBJ whole genome shotgun (WGS) entry which is preliminary data.</text>
</comment>
<evidence type="ECO:0000313" key="2">
    <source>
        <dbReference type="Proteomes" id="UP000015346"/>
    </source>
</evidence>
<reference evidence="1 2" key="1">
    <citation type="journal article" date="2013" name="Stand. Genomic Sci.">
        <title>Genome sequence of the reddish-pigmented Rubellimicrobium thermophilum type strain (DSM 16684(T)), a member of the Roseobacter clade.</title>
        <authorList>
            <person name="Fiebig A."/>
            <person name="Riedel T."/>
            <person name="Gronow S."/>
            <person name="Petersen J."/>
            <person name="Klenk H.P."/>
            <person name="Goker M."/>
        </authorList>
    </citation>
    <scope>NUCLEOTIDE SEQUENCE [LARGE SCALE GENOMIC DNA]</scope>
    <source>
        <strain evidence="1 2">DSM 16684</strain>
    </source>
</reference>
<dbReference type="AlphaFoldDB" id="S9R1X1"/>
<name>S9R1X1_9RHOB</name>
<sequence length="263" mass="29319">MSWWKGLDRDLYVALESIERAAPPLPLARALRDRPGAGASCRPVAVLARQIATPNYETFWFVRLARRHGFRPVVIEHASDRFTVHNPVKRALVTLPVVVGRSRNGRAILRRQRIVTAEAAEGCPIEAIRLPTGERLADYHHRKLRSVMGDQAPEVMDLRAILPDAAAGPEQYYPEFFKLLSGGLVLLEDFVACDRTAAFFQRVVLPAWQQAVAATGRRPQIARLIPGHRTASPRWIAYPPAMADDPAWLRPLHRSEAVPGIAA</sequence>
<dbReference type="STRING" id="1123069.ruthe_01618"/>
<evidence type="ECO:0000313" key="1">
    <source>
        <dbReference type="EMBL" id="EPX85897.1"/>
    </source>
</evidence>
<protein>
    <submittedName>
        <fullName evidence="1">Uncharacterized protein</fullName>
    </submittedName>
</protein>
<accession>S9R1X1</accession>
<dbReference type="EMBL" id="AOLV01000012">
    <property type="protein sequence ID" value="EPX85897.1"/>
    <property type="molecule type" value="Genomic_DNA"/>
</dbReference>
<gene>
    <name evidence="1" type="ORF">ruthe_01618</name>
</gene>
<keyword evidence="2" id="KW-1185">Reference proteome</keyword>